<feature type="non-terminal residue" evidence="1">
    <location>
        <position position="123"/>
    </location>
</feature>
<accession>A0A2I1GUA6</accession>
<dbReference type="Proteomes" id="UP000234323">
    <property type="component" value="Unassembled WGS sequence"/>
</dbReference>
<dbReference type="EMBL" id="LLXI01000840">
    <property type="protein sequence ID" value="PKY50207.1"/>
    <property type="molecule type" value="Genomic_DNA"/>
</dbReference>
<dbReference type="VEuPathDB" id="FungiDB:FUN_017609"/>
<sequence>MSRVFNITITPTDKPKQEEYKNDKTCKGFTITIINLIKLSGKVFQNPSKYEMVATDVVSGTNLGNIKGELEDNILLNFITPNAAETFIEGKVNFYLREEKAVYLKYELKGKTEINGDVELFYF</sequence>
<dbReference type="AlphaFoldDB" id="A0A2I1GUA6"/>
<keyword evidence="2" id="KW-1185">Reference proteome</keyword>
<gene>
    <name evidence="1" type="ORF">RhiirA4_406252</name>
</gene>
<evidence type="ECO:0000313" key="2">
    <source>
        <dbReference type="Proteomes" id="UP000234323"/>
    </source>
</evidence>
<protein>
    <submittedName>
        <fullName evidence="1">Uncharacterized protein</fullName>
    </submittedName>
</protein>
<organism evidence="1 2">
    <name type="scientific">Rhizophagus irregularis</name>
    <dbReference type="NCBI Taxonomy" id="588596"/>
    <lineage>
        <taxon>Eukaryota</taxon>
        <taxon>Fungi</taxon>
        <taxon>Fungi incertae sedis</taxon>
        <taxon>Mucoromycota</taxon>
        <taxon>Glomeromycotina</taxon>
        <taxon>Glomeromycetes</taxon>
        <taxon>Glomerales</taxon>
        <taxon>Glomeraceae</taxon>
        <taxon>Rhizophagus</taxon>
    </lineage>
</organism>
<comment type="caution">
    <text evidence="1">The sequence shown here is derived from an EMBL/GenBank/DDBJ whole genome shotgun (WGS) entry which is preliminary data.</text>
</comment>
<name>A0A2I1GUA6_9GLOM</name>
<dbReference type="VEuPathDB" id="FungiDB:RhiirFUN_022952"/>
<dbReference type="VEuPathDB" id="FungiDB:RhiirA1_413036"/>
<reference evidence="1 2" key="1">
    <citation type="submission" date="2015-10" db="EMBL/GenBank/DDBJ databases">
        <title>Genome analyses suggest a sexual origin of heterokaryosis in a supposedly ancient asexual fungus.</title>
        <authorList>
            <person name="Ropars J."/>
            <person name="Sedzielewska K."/>
            <person name="Noel J."/>
            <person name="Charron P."/>
            <person name="Farinelli L."/>
            <person name="Marton T."/>
            <person name="Kruger M."/>
            <person name="Pelin A."/>
            <person name="Brachmann A."/>
            <person name="Corradi N."/>
        </authorList>
    </citation>
    <scope>NUCLEOTIDE SEQUENCE [LARGE SCALE GENOMIC DNA]</scope>
    <source>
        <strain evidence="1 2">A4</strain>
    </source>
</reference>
<proteinExistence type="predicted"/>
<evidence type="ECO:0000313" key="1">
    <source>
        <dbReference type="EMBL" id="PKY50207.1"/>
    </source>
</evidence>